<reference evidence="2 3" key="1">
    <citation type="journal article" date="2021" name="DNA Res.">
        <title>Genome analysis of Candida subhashii reveals its hybrid nature and dual mitochondrial genome conformations.</title>
        <authorList>
            <person name="Mixao V."/>
            <person name="Hegedusova E."/>
            <person name="Saus E."/>
            <person name="Pryszcz L.P."/>
            <person name="Cillingova A."/>
            <person name="Nosek J."/>
            <person name="Gabaldon T."/>
        </authorList>
    </citation>
    <scope>NUCLEOTIDE SEQUENCE [LARGE SCALE GENOMIC DNA]</scope>
    <source>
        <strain evidence="2 3">CBS 10753</strain>
    </source>
</reference>
<keyword evidence="3" id="KW-1185">Reference proteome</keyword>
<gene>
    <name evidence="2" type="ORF">J8A68_001665</name>
</gene>
<dbReference type="EMBL" id="JAGSYN010000064">
    <property type="protein sequence ID" value="KAG7664783.1"/>
    <property type="molecule type" value="Genomic_DNA"/>
</dbReference>
<proteinExistence type="predicted"/>
<dbReference type="GO" id="GO:0005634">
    <property type="term" value="C:nucleus"/>
    <property type="evidence" value="ECO:0007669"/>
    <property type="project" value="TreeGrafter"/>
</dbReference>
<dbReference type="PANTHER" id="PTHR28040">
    <property type="entry name" value="PYRIDOXAMINE 5'-PHOSPHATE OXIDASE YLR456W HOMOLOG-RELATED"/>
    <property type="match status" value="1"/>
</dbReference>
<protein>
    <recommendedName>
        <fullName evidence="1">Pyridoxamine 5'-phosphate oxidase N-terminal domain-containing protein</fullName>
    </recommendedName>
</protein>
<dbReference type="InterPro" id="IPR052841">
    <property type="entry name" value="PMP_oxidase-like"/>
</dbReference>
<dbReference type="GO" id="GO:0005737">
    <property type="term" value="C:cytoplasm"/>
    <property type="evidence" value="ECO:0007669"/>
    <property type="project" value="TreeGrafter"/>
</dbReference>
<name>A0A8J5QMK2_9ASCO</name>
<dbReference type="Proteomes" id="UP000694255">
    <property type="component" value="Unassembled WGS sequence"/>
</dbReference>
<sequence>MLPHDQLPDSVLNLLKSSRFIHLATCLNNKPHVSLMNYTFFRKGQEDIIIITTPKRTTKYQNMESNPNVSILIHDWISVKGTKAPNDQENVPERRNSLFELLANFNKSEISRVSVMLDGKASIIDREANADDFNFYKSLHLNNPMIDQNQAKNYIECADNALILIKIEGCKVTDTDNNVEEY</sequence>
<dbReference type="PANTHER" id="PTHR28040:SF1">
    <property type="entry name" value="PYRIDOXAMINE 5'-PHOSPHATE OXIDASE YLR456W HOMOLOG-RELATED"/>
    <property type="match status" value="1"/>
</dbReference>
<dbReference type="RefSeq" id="XP_049265015.1">
    <property type="nucleotide sequence ID" value="XM_049405341.1"/>
</dbReference>
<feature type="domain" description="Pyridoxamine 5'-phosphate oxidase N-terminal" evidence="1">
    <location>
        <begin position="8"/>
        <end position="133"/>
    </location>
</feature>
<evidence type="ECO:0000313" key="3">
    <source>
        <dbReference type="Proteomes" id="UP000694255"/>
    </source>
</evidence>
<evidence type="ECO:0000259" key="1">
    <source>
        <dbReference type="Pfam" id="PF01243"/>
    </source>
</evidence>
<dbReference type="InterPro" id="IPR011576">
    <property type="entry name" value="Pyridox_Oxase_N"/>
</dbReference>
<dbReference type="GeneID" id="73468466"/>
<evidence type="ECO:0000313" key="2">
    <source>
        <dbReference type="EMBL" id="KAG7664783.1"/>
    </source>
</evidence>
<dbReference type="AlphaFoldDB" id="A0A8J5QMK2"/>
<comment type="caution">
    <text evidence="2">The sequence shown here is derived from an EMBL/GenBank/DDBJ whole genome shotgun (WGS) entry which is preliminary data.</text>
</comment>
<dbReference type="OrthoDB" id="5300823at2759"/>
<accession>A0A8J5QMK2</accession>
<organism evidence="2 3">
    <name type="scientific">[Candida] subhashii</name>
    <dbReference type="NCBI Taxonomy" id="561895"/>
    <lineage>
        <taxon>Eukaryota</taxon>
        <taxon>Fungi</taxon>
        <taxon>Dikarya</taxon>
        <taxon>Ascomycota</taxon>
        <taxon>Saccharomycotina</taxon>
        <taxon>Pichiomycetes</taxon>
        <taxon>Debaryomycetaceae</taxon>
        <taxon>Spathaspora</taxon>
    </lineage>
</organism>
<dbReference type="Pfam" id="PF01243">
    <property type="entry name" value="PNPOx_N"/>
    <property type="match status" value="1"/>
</dbReference>